<dbReference type="PANTHER" id="PTHR18901:SF38">
    <property type="entry name" value="PSEUDOURIDINE-5'-PHOSPHATASE"/>
    <property type="match status" value="1"/>
</dbReference>
<dbReference type="InterPro" id="IPR023214">
    <property type="entry name" value="HAD_sf"/>
</dbReference>
<dbReference type="Proteomes" id="UP000270094">
    <property type="component" value="Unassembled WGS sequence"/>
</dbReference>
<sequence length="132" mass="15291">MLLKAVKFRLCRLFEERIIWAGLESKITPEEYTAHFYGLMEMFLRCKVMKVAEKLDLEVKAAPRREPYKDWFDLIPLKDALNGGRAAKAAGMKCIMVPKEQIRQEALSIGVSQVLHSIEEFRPEEYGLPPYD</sequence>
<organism evidence="1 2">
    <name type="scientific">Strongylus vulgaris</name>
    <name type="common">Blood worm</name>
    <dbReference type="NCBI Taxonomy" id="40348"/>
    <lineage>
        <taxon>Eukaryota</taxon>
        <taxon>Metazoa</taxon>
        <taxon>Ecdysozoa</taxon>
        <taxon>Nematoda</taxon>
        <taxon>Chromadorea</taxon>
        <taxon>Rhabditida</taxon>
        <taxon>Rhabditina</taxon>
        <taxon>Rhabditomorpha</taxon>
        <taxon>Strongyloidea</taxon>
        <taxon>Strongylidae</taxon>
        <taxon>Strongylus</taxon>
    </lineage>
</organism>
<gene>
    <name evidence="1" type="ORF">SVUK_LOCUS18420</name>
</gene>
<dbReference type="PANTHER" id="PTHR18901">
    <property type="entry name" value="2-DEOXYGLUCOSE-6-PHOSPHATE PHOSPHATASE 2"/>
    <property type="match status" value="1"/>
</dbReference>
<proteinExistence type="predicted"/>
<dbReference type="Gene3D" id="3.40.50.1000">
    <property type="entry name" value="HAD superfamily/HAD-like"/>
    <property type="match status" value="1"/>
</dbReference>
<dbReference type="GO" id="GO:0016791">
    <property type="term" value="F:phosphatase activity"/>
    <property type="evidence" value="ECO:0007669"/>
    <property type="project" value="TreeGrafter"/>
</dbReference>
<protein>
    <submittedName>
        <fullName evidence="1">Uncharacterized protein</fullName>
    </submittedName>
</protein>
<reference evidence="1 2" key="1">
    <citation type="submission" date="2018-11" db="EMBL/GenBank/DDBJ databases">
        <authorList>
            <consortium name="Pathogen Informatics"/>
        </authorList>
    </citation>
    <scope>NUCLEOTIDE SEQUENCE [LARGE SCALE GENOMIC DNA]</scope>
</reference>
<evidence type="ECO:0000313" key="2">
    <source>
        <dbReference type="Proteomes" id="UP000270094"/>
    </source>
</evidence>
<name>A0A3P7LWB1_STRVU</name>
<dbReference type="OrthoDB" id="40579at2759"/>
<evidence type="ECO:0000313" key="1">
    <source>
        <dbReference type="EMBL" id="VDM83422.1"/>
    </source>
</evidence>
<dbReference type="EMBL" id="UYYB01122997">
    <property type="protein sequence ID" value="VDM83422.1"/>
    <property type="molecule type" value="Genomic_DNA"/>
</dbReference>
<dbReference type="AlphaFoldDB" id="A0A3P7LWB1"/>
<accession>A0A3P7LWB1</accession>
<keyword evidence="2" id="KW-1185">Reference proteome</keyword>